<keyword evidence="1 7" id="KW-0732">Signal</keyword>
<dbReference type="InterPro" id="IPR023058">
    <property type="entry name" value="PPIase_PpiC_CS"/>
</dbReference>
<comment type="caution">
    <text evidence="9">The sequence shown here is derived from an EMBL/GenBank/DDBJ whole genome shotgun (WGS) entry which is preliminary data.</text>
</comment>
<dbReference type="Gene3D" id="1.10.4030.10">
    <property type="entry name" value="Porin chaperone SurA, peptide-binding domain"/>
    <property type="match status" value="1"/>
</dbReference>
<evidence type="ECO:0000256" key="1">
    <source>
        <dbReference type="ARBA" id="ARBA00022729"/>
    </source>
</evidence>
<dbReference type="GO" id="GO:0043165">
    <property type="term" value="P:Gram-negative-bacterium-type cell outer membrane assembly"/>
    <property type="evidence" value="ECO:0007669"/>
    <property type="project" value="InterPro"/>
</dbReference>
<gene>
    <name evidence="7 9" type="primary">surA</name>
    <name evidence="9" type="ORF">GNP35_07475</name>
</gene>
<evidence type="ECO:0000313" key="9">
    <source>
        <dbReference type="EMBL" id="MUH72330.1"/>
    </source>
</evidence>
<dbReference type="OrthoDB" id="14196at2"/>
<dbReference type="GO" id="GO:0003755">
    <property type="term" value="F:peptidyl-prolyl cis-trans isomerase activity"/>
    <property type="evidence" value="ECO:0007669"/>
    <property type="project" value="UniProtKB-UniRule"/>
</dbReference>
<reference evidence="9 10" key="1">
    <citation type="submission" date="2019-11" db="EMBL/GenBank/DDBJ databases">
        <title>P. haliotis isolates from Z. marina roots.</title>
        <authorList>
            <person name="Cohen M."/>
            <person name="Jospin G."/>
            <person name="Eisen J.A."/>
            <person name="Coil D.A."/>
        </authorList>
    </citation>
    <scope>NUCLEOTIDE SEQUENCE [LARGE SCALE GENOMIC DNA]</scope>
    <source>
        <strain evidence="9 10">UCD-MCMsp1aY</strain>
    </source>
</reference>
<dbReference type="Gene3D" id="3.10.50.40">
    <property type="match status" value="2"/>
</dbReference>
<dbReference type="GO" id="GO:0006457">
    <property type="term" value="P:protein folding"/>
    <property type="evidence" value="ECO:0007669"/>
    <property type="project" value="UniProtKB-UniRule"/>
</dbReference>
<dbReference type="AlphaFoldDB" id="A0A6N8FBF7"/>
<evidence type="ECO:0000256" key="2">
    <source>
        <dbReference type="ARBA" id="ARBA00022737"/>
    </source>
</evidence>
<evidence type="ECO:0000259" key="8">
    <source>
        <dbReference type="PROSITE" id="PS50198"/>
    </source>
</evidence>
<dbReference type="InterPro" id="IPR023034">
    <property type="entry name" value="PPIase_SurA"/>
</dbReference>
<dbReference type="Proteomes" id="UP000439994">
    <property type="component" value="Unassembled WGS sequence"/>
</dbReference>
<comment type="domain">
    <text evidence="7">The PPIase activity resides only in the second parvulin domain. The N-terminal region and the C-terminal tail are necessary and sufficient for the chaperone activity of SurA. The PPIase activity is dispensable for SurA to function as a chaperone. The N-terminal region and the C-terminal tail are also required for porin recognition.</text>
</comment>
<keyword evidence="4 7" id="KW-0697">Rotamase</keyword>
<sequence length="433" mass="48090" precursor="true">MRINMFKNTLISAVVALTSLVSLATNAEIKRIDNVAVVVNDNVILEGEIKAIINDVRAKAALANQSLPSDKALRAQAIDKLVLSSIQLQMADRMGIQISDAHLDSVLQSIAERNNASVDEYRKGLESQGQNFERYREQLREDIAINEVVRANVRRRVNISEQEVVSLVKVIEQQTSKEEYQIGHILIAVDSGATQTEIQTRRDVANKVLDLLNDGGDFKQVAIASSSGAKALEGGDWGYMSINEMPSLFSENVKGQPKDSLVGPLRSGAGFHVIKVLDVRGRETVEVKEVKARHILLEPSIILSEEKAKSMLSGFVKDVKAGEADFAELAKAHSEDPGSALKGGELGWANPDIYAPKFKEMLAQLDVGEYSSPFRTQFGWHVVQLTEVRKADTTEQSKKDRAYQIIFKRKFNEEQESWLREIREQAYIEVVTG</sequence>
<name>A0A6N8FBF7_9GAMM</name>
<dbReference type="PANTHER" id="PTHR47637:SF1">
    <property type="entry name" value="CHAPERONE SURA"/>
    <property type="match status" value="1"/>
</dbReference>
<dbReference type="GO" id="GO:0030288">
    <property type="term" value="C:outer membrane-bounded periplasmic space"/>
    <property type="evidence" value="ECO:0007669"/>
    <property type="project" value="InterPro"/>
</dbReference>
<evidence type="ECO:0000256" key="4">
    <source>
        <dbReference type="ARBA" id="ARBA00023110"/>
    </source>
</evidence>
<feature type="chain" id="PRO_5027195540" description="Chaperone SurA" evidence="7">
    <location>
        <begin position="28"/>
        <end position="433"/>
    </location>
</feature>
<dbReference type="NCBIfam" id="NF008038">
    <property type="entry name" value="PRK10770.1"/>
    <property type="match status" value="1"/>
</dbReference>
<dbReference type="PROSITE" id="PS50198">
    <property type="entry name" value="PPIC_PPIASE_2"/>
    <property type="match status" value="2"/>
</dbReference>
<feature type="domain" description="PpiC" evidence="8">
    <location>
        <begin position="287"/>
        <end position="387"/>
    </location>
</feature>
<keyword evidence="3 7" id="KW-0574">Periplasm</keyword>
<keyword evidence="5 7" id="KW-0143">Chaperone</keyword>
<evidence type="ECO:0000256" key="3">
    <source>
        <dbReference type="ARBA" id="ARBA00022764"/>
    </source>
</evidence>
<dbReference type="InterPro" id="IPR000297">
    <property type="entry name" value="PPIase_PpiC"/>
</dbReference>
<feature type="signal peptide" evidence="7">
    <location>
        <begin position="1"/>
        <end position="27"/>
    </location>
</feature>
<proteinExistence type="inferred from homology"/>
<evidence type="ECO:0000313" key="10">
    <source>
        <dbReference type="Proteomes" id="UP000439994"/>
    </source>
</evidence>
<dbReference type="InterPro" id="IPR015391">
    <property type="entry name" value="SurA_N"/>
</dbReference>
<protein>
    <recommendedName>
        <fullName evidence="7">Chaperone SurA</fullName>
    </recommendedName>
    <alternativeName>
        <fullName evidence="7">Peptidyl-prolyl cis-trans isomerase SurA</fullName>
        <shortName evidence="7">PPIase SurA</shortName>
        <ecNumber evidence="7">5.2.1.8</ecNumber>
    </alternativeName>
    <alternativeName>
        <fullName evidence="7">Rotamase SurA</fullName>
    </alternativeName>
</protein>
<dbReference type="GO" id="GO:0050821">
    <property type="term" value="P:protein stabilization"/>
    <property type="evidence" value="ECO:0007669"/>
    <property type="project" value="InterPro"/>
</dbReference>
<dbReference type="EC" id="5.2.1.8" evidence="7"/>
<comment type="catalytic activity">
    <reaction evidence="7">
        <text>[protein]-peptidylproline (omega=180) = [protein]-peptidylproline (omega=0)</text>
        <dbReference type="Rhea" id="RHEA:16237"/>
        <dbReference type="Rhea" id="RHEA-COMP:10747"/>
        <dbReference type="Rhea" id="RHEA-COMP:10748"/>
        <dbReference type="ChEBI" id="CHEBI:83833"/>
        <dbReference type="ChEBI" id="CHEBI:83834"/>
        <dbReference type="EC" id="5.2.1.8"/>
    </reaction>
</comment>
<dbReference type="InterPro" id="IPR050280">
    <property type="entry name" value="OMP_Chaperone_SurA"/>
</dbReference>
<dbReference type="HAMAP" id="MF_01183">
    <property type="entry name" value="Chaperone_SurA"/>
    <property type="match status" value="1"/>
</dbReference>
<evidence type="ECO:0000256" key="7">
    <source>
        <dbReference type="HAMAP-Rule" id="MF_01183"/>
    </source>
</evidence>
<dbReference type="InterPro" id="IPR046357">
    <property type="entry name" value="PPIase_dom_sf"/>
</dbReference>
<dbReference type="SUPFAM" id="SSF109998">
    <property type="entry name" value="Triger factor/SurA peptide-binding domain-like"/>
    <property type="match status" value="1"/>
</dbReference>
<feature type="domain" description="PpiC" evidence="8">
    <location>
        <begin position="177"/>
        <end position="278"/>
    </location>
</feature>
<dbReference type="InterPro" id="IPR027304">
    <property type="entry name" value="Trigger_fact/SurA_dom_sf"/>
</dbReference>
<comment type="function">
    <text evidence="7">Chaperone involved in the correct folding and assembly of outer membrane proteins. Recognizes specific patterns of aromatic residues and the orientation of their side chains, which are found more frequently in integral outer membrane proteins. May act in both early periplasmic and late outer membrane-associated steps of protein maturation.</text>
</comment>
<dbReference type="SUPFAM" id="SSF54534">
    <property type="entry name" value="FKBP-like"/>
    <property type="match status" value="2"/>
</dbReference>
<dbReference type="Pfam" id="PF09312">
    <property type="entry name" value="SurA_N"/>
    <property type="match status" value="1"/>
</dbReference>
<accession>A0A6N8FBF7</accession>
<dbReference type="GO" id="GO:0051082">
    <property type="term" value="F:unfolded protein binding"/>
    <property type="evidence" value="ECO:0007669"/>
    <property type="project" value="UniProtKB-UniRule"/>
</dbReference>
<organism evidence="9 10">
    <name type="scientific">Psychrosphaera haliotis</name>
    <dbReference type="NCBI Taxonomy" id="555083"/>
    <lineage>
        <taxon>Bacteria</taxon>
        <taxon>Pseudomonadati</taxon>
        <taxon>Pseudomonadota</taxon>
        <taxon>Gammaproteobacteria</taxon>
        <taxon>Alteromonadales</taxon>
        <taxon>Pseudoalteromonadaceae</taxon>
        <taxon>Psychrosphaera</taxon>
    </lineage>
</organism>
<dbReference type="EMBL" id="WOCD01000003">
    <property type="protein sequence ID" value="MUH72330.1"/>
    <property type="molecule type" value="Genomic_DNA"/>
</dbReference>
<dbReference type="PANTHER" id="PTHR47637">
    <property type="entry name" value="CHAPERONE SURA"/>
    <property type="match status" value="1"/>
</dbReference>
<keyword evidence="2 7" id="KW-0677">Repeat</keyword>
<dbReference type="Pfam" id="PF13616">
    <property type="entry name" value="Rotamase_3"/>
    <property type="match status" value="2"/>
</dbReference>
<keyword evidence="6 7" id="KW-0413">Isomerase</keyword>
<keyword evidence="10" id="KW-1185">Reference proteome</keyword>
<evidence type="ECO:0000256" key="6">
    <source>
        <dbReference type="ARBA" id="ARBA00023235"/>
    </source>
</evidence>
<comment type="subcellular location">
    <subcellularLocation>
        <location evidence="7">Periplasm</location>
    </subcellularLocation>
    <text evidence="7">Is capable of associating with the outer membrane.</text>
</comment>
<dbReference type="GO" id="GO:0042277">
    <property type="term" value="F:peptide binding"/>
    <property type="evidence" value="ECO:0007669"/>
    <property type="project" value="InterPro"/>
</dbReference>
<evidence type="ECO:0000256" key="5">
    <source>
        <dbReference type="ARBA" id="ARBA00023186"/>
    </source>
</evidence>
<dbReference type="PROSITE" id="PS01096">
    <property type="entry name" value="PPIC_PPIASE_1"/>
    <property type="match status" value="1"/>
</dbReference>